<reference evidence="2" key="1">
    <citation type="journal article" date="2020" name="bioRxiv">
        <title>Integrative omics analysis of Pseudomonas aeruginosa virus PA5oct highlights the molecular complexity of jumbo phages.</title>
        <authorList>
            <person name="Lood C."/>
            <person name="Danis-Wlodarczyk K."/>
            <person name="Blasdel B.G."/>
            <person name="Jang H.B."/>
            <person name="Vandenheuvel D."/>
            <person name="Briers Y."/>
            <person name="Noben J.-P."/>
            <person name="van Noort V."/>
            <person name="Drulis-Kawa Z."/>
            <person name="Lavigne R."/>
        </authorList>
    </citation>
    <scope>NUCLEOTIDE SEQUENCE [LARGE SCALE GENOMIC DNA]</scope>
</reference>
<name>A0A4Y1LU43_9CAUD</name>
<proteinExistence type="predicted"/>
<gene>
    <name evidence="1" type="ORF">EST35_0030</name>
</gene>
<evidence type="ECO:0000313" key="1">
    <source>
        <dbReference type="EMBL" id="QCG75914.1"/>
    </source>
</evidence>
<protein>
    <submittedName>
        <fullName evidence="1">Uncharacterized protein</fullName>
    </submittedName>
</protein>
<dbReference type="EMBL" id="MK797984">
    <property type="protein sequence ID" value="QCG75914.1"/>
    <property type="molecule type" value="Genomic_DNA"/>
</dbReference>
<dbReference type="Proteomes" id="UP000316733">
    <property type="component" value="Segment"/>
</dbReference>
<evidence type="ECO:0000313" key="2">
    <source>
        <dbReference type="Proteomes" id="UP000316733"/>
    </source>
</evidence>
<keyword evidence="2" id="KW-1185">Reference proteome</keyword>
<organism evidence="1 2">
    <name type="scientific">Pseudomonas phage vB_PaeM_PA5oct</name>
    <dbReference type="NCBI Taxonomy" id="2163605"/>
    <lineage>
        <taxon>Viruses</taxon>
        <taxon>Duplodnaviria</taxon>
        <taxon>Heunggongvirae</taxon>
        <taxon>Uroviricota</taxon>
        <taxon>Caudoviricetes</taxon>
        <taxon>Arenbergviridae</taxon>
        <taxon>Wroclawvirus</taxon>
        <taxon>Wroclawvirus PA5oct</taxon>
    </lineage>
</organism>
<sequence length="56" mass="6768">MRIFVISQNCMTIRLFYHTYFIKDVNYDSICVLYKTNSRIVIHPSFTVDEYIRSVL</sequence>
<accession>A0A4Y1LU43</accession>